<gene>
    <name evidence="1" type="ORF">MNBD_PLANCTO03-113</name>
</gene>
<sequence>METTLRRTVRFALEANGGRPPRGPNGYAGSPPIRHLGPFLSCTVECRGTPDP</sequence>
<feature type="non-terminal residue" evidence="1">
    <location>
        <position position="52"/>
    </location>
</feature>
<dbReference type="AlphaFoldDB" id="A0A3B1DLU6"/>
<organism evidence="1">
    <name type="scientific">hydrothermal vent metagenome</name>
    <dbReference type="NCBI Taxonomy" id="652676"/>
    <lineage>
        <taxon>unclassified sequences</taxon>
        <taxon>metagenomes</taxon>
        <taxon>ecological metagenomes</taxon>
    </lineage>
</organism>
<evidence type="ECO:0000313" key="1">
    <source>
        <dbReference type="EMBL" id="VAX37753.1"/>
    </source>
</evidence>
<reference evidence="1" key="1">
    <citation type="submission" date="2018-06" db="EMBL/GenBank/DDBJ databases">
        <authorList>
            <person name="Zhirakovskaya E."/>
        </authorList>
    </citation>
    <scope>NUCLEOTIDE SEQUENCE</scope>
</reference>
<protein>
    <submittedName>
        <fullName evidence="1">Uncharacterized protein</fullName>
    </submittedName>
</protein>
<accession>A0A3B1DLU6</accession>
<proteinExistence type="predicted"/>
<dbReference type="EMBL" id="UOGK01000117">
    <property type="protein sequence ID" value="VAX37753.1"/>
    <property type="molecule type" value="Genomic_DNA"/>
</dbReference>
<name>A0A3B1DLU6_9ZZZZ</name>